<dbReference type="InParanoid" id="C5KD67"/>
<accession>C5KD67</accession>
<keyword evidence="2" id="KW-1185">Reference proteome</keyword>
<dbReference type="RefSeq" id="XP_002785778.1">
    <property type="nucleotide sequence ID" value="XM_002785732.1"/>
</dbReference>
<sequence>MFVEQFEETILYKEFRDNGKILVDRHCEVECQSDSSGTGPTHRNTVAVEPVIEKESDESQEYSQLVEAARRLSAADKIRLQEKLRRMLEDLDDRLEL</sequence>
<evidence type="ECO:0000313" key="2">
    <source>
        <dbReference type="Proteomes" id="UP000007800"/>
    </source>
</evidence>
<name>C5KD67_PERM5</name>
<organism evidence="2">
    <name type="scientific">Perkinsus marinus (strain ATCC 50983 / TXsc)</name>
    <dbReference type="NCBI Taxonomy" id="423536"/>
    <lineage>
        <taxon>Eukaryota</taxon>
        <taxon>Sar</taxon>
        <taxon>Alveolata</taxon>
        <taxon>Perkinsozoa</taxon>
        <taxon>Perkinsea</taxon>
        <taxon>Perkinsida</taxon>
        <taxon>Perkinsidae</taxon>
        <taxon>Perkinsus</taxon>
    </lineage>
</organism>
<dbReference type="AlphaFoldDB" id="C5KD67"/>
<dbReference type="GeneID" id="9062996"/>
<dbReference type="EMBL" id="GG672035">
    <property type="protein sequence ID" value="EER17574.1"/>
    <property type="molecule type" value="Genomic_DNA"/>
</dbReference>
<evidence type="ECO:0000313" key="1">
    <source>
        <dbReference type="EMBL" id="EER17574.1"/>
    </source>
</evidence>
<protein>
    <submittedName>
        <fullName evidence="1">Uncharacterized protein</fullName>
    </submittedName>
</protein>
<gene>
    <name evidence="1" type="ORF">Pmar_PMAR009005</name>
</gene>
<dbReference type="Proteomes" id="UP000007800">
    <property type="component" value="Unassembled WGS sequence"/>
</dbReference>
<reference evidence="1 2" key="1">
    <citation type="submission" date="2008-07" db="EMBL/GenBank/DDBJ databases">
        <authorList>
            <person name="El-Sayed N."/>
            <person name="Caler E."/>
            <person name="Inman J."/>
            <person name="Amedeo P."/>
            <person name="Hass B."/>
            <person name="Wortman J."/>
        </authorList>
    </citation>
    <scope>NUCLEOTIDE SEQUENCE [LARGE SCALE GENOMIC DNA]</scope>
    <source>
        <strain evidence="2">ATCC 50983 / TXsc</strain>
    </source>
</reference>
<proteinExistence type="predicted"/>